<comment type="caution">
    <text evidence="2">The sequence shown here is derived from an EMBL/GenBank/DDBJ whole genome shotgun (WGS) entry which is preliminary data.</text>
</comment>
<keyword evidence="3" id="KW-1185">Reference proteome</keyword>
<dbReference type="Proteomes" id="UP000462212">
    <property type="component" value="Unassembled WGS sequence"/>
</dbReference>
<dbReference type="OrthoDB" id="3598674at2759"/>
<evidence type="ECO:0000313" key="3">
    <source>
        <dbReference type="Proteomes" id="UP000462212"/>
    </source>
</evidence>
<organism evidence="2 3">
    <name type="scientific">Lachnellula subtilissima</name>
    <dbReference type="NCBI Taxonomy" id="602034"/>
    <lineage>
        <taxon>Eukaryota</taxon>
        <taxon>Fungi</taxon>
        <taxon>Dikarya</taxon>
        <taxon>Ascomycota</taxon>
        <taxon>Pezizomycotina</taxon>
        <taxon>Leotiomycetes</taxon>
        <taxon>Helotiales</taxon>
        <taxon>Lachnaceae</taxon>
        <taxon>Lachnellula</taxon>
    </lineage>
</organism>
<reference evidence="2 3" key="1">
    <citation type="submission" date="2018-05" db="EMBL/GenBank/DDBJ databases">
        <title>Genome sequencing and assembly of the regulated plant pathogen Lachnellula willkommii and related sister species for the development of diagnostic species identification markers.</title>
        <authorList>
            <person name="Giroux E."/>
            <person name="Bilodeau G."/>
        </authorList>
    </citation>
    <scope>NUCLEOTIDE SEQUENCE [LARGE SCALE GENOMIC DNA]</scope>
    <source>
        <strain evidence="2 3">CBS 197.66</strain>
    </source>
</reference>
<accession>A0A8H8RKU8</accession>
<evidence type="ECO:0000259" key="1">
    <source>
        <dbReference type="Pfam" id="PF06985"/>
    </source>
</evidence>
<dbReference type="PANTHER" id="PTHR24148:SF73">
    <property type="entry name" value="HET DOMAIN PROTEIN (AFU_ORTHOLOGUE AFUA_8G01020)"/>
    <property type="match status" value="1"/>
</dbReference>
<dbReference type="PANTHER" id="PTHR24148">
    <property type="entry name" value="ANKYRIN REPEAT DOMAIN-CONTAINING PROTEIN 39 HOMOLOG-RELATED"/>
    <property type="match status" value="1"/>
</dbReference>
<evidence type="ECO:0000313" key="2">
    <source>
        <dbReference type="EMBL" id="TVY35242.1"/>
    </source>
</evidence>
<sequence>MDIRKPKIRLVHLQPLRITGGIECELTLANLYEKPMYEALSYEWGPLCPDDFRIKLGGQEHFVRENLWAALRCLRSEEGVRTLWMDAICVDQSNIPERNHQVSQMGRVYSQASAVIAWIGTENYQDTIKSENNVHLAQDFLHELNANRNLKLSRRQIAKYEKNMRSDDLGLKIYALMALCYRSCWTRLWVDQEVLLSQRGMVQCGSFTFNLDTFRRLFSAGLVWREFYRWADDTAATKMWTSPCMRLFELNKRNQLYNNQHQTYMTMIQLMLRTSYTECGDARDKIFRLLNISAQCCRAAIPPDYSRSFEEIRQSVLEHHHSQHSIGNYDMGSRDLFKAVAEYL</sequence>
<feature type="domain" description="Heterokaryon incompatibility" evidence="1">
    <location>
        <begin position="37"/>
        <end position="193"/>
    </location>
</feature>
<dbReference type="InterPro" id="IPR010730">
    <property type="entry name" value="HET"/>
</dbReference>
<dbReference type="Pfam" id="PF06985">
    <property type="entry name" value="HET"/>
    <property type="match status" value="1"/>
</dbReference>
<gene>
    <name evidence="2" type="primary">het-6_1</name>
    <name evidence="2" type="ORF">LSUB1_G005374</name>
</gene>
<protein>
    <submittedName>
        <fullName evidence="2">Heterokaryon incompatibility protein 6,OR allele</fullName>
    </submittedName>
</protein>
<dbReference type="EMBL" id="QGMJ01000544">
    <property type="protein sequence ID" value="TVY35242.1"/>
    <property type="molecule type" value="Genomic_DNA"/>
</dbReference>
<proteinExistence type="predicted"/>
<dbReference type="AlphaFoldDB" id="A0A8H8RKU8"/>
<name>A0A8H8RKU8_9HELO</name>
<dbReference type="InterPro" id="IPR052895">
    <property type="entry name" value="HetReg/Transcr_Mod"/>
</dbReference>